<organism evidence="3 4">
    <name type="scientific">Byssothecium circinans</name>
    <dbReference type="NCBI Taxonomy" id="147558"/>
    <lineage>
        <taxon>Eukaryota</taxon>
        <taxon>Fungi</taxon>
        <taxon>Dikarya</taxon>
        <taxon>Ascomycota</taxon>
        <taxon>Pezizomycotina</taxon>
        <taxon>Dothideomycetes</taxon>
        <taxon>Pleosporomycetidae</taxon>
        <taxon>Pleosporales</taxon>
        <taxon>Massarineae</taxon>
        <taxon>Massarinaceae</taxon>
        <taxon>Byssothecium</taxon>
    </lineage>
</organism>
<evidence type="ECO:0000313" key="3">
    <source>
        <dbReference type="EMBL" id="KAF1956574.1"/>
    </source>
</evidence>
<feature type="transmembrane region" description="Helical" evidence="2">
    <location>
        <begin position="43"/>
        <end position="61"/>
    </location>
</feature>
<gene>
    <name evidence="3" type="ORF">CC80DRAFT_472109</name>
</gene>
<evidence type="ECO:0000256" key="2">
    <source>
        <dbReference type="SAM" id="Phobius"/>
    </source>
</evidence>
<name>A0A6A5TW85_9PLEO</name>
<dbReference type="PANTHER" id="PTHR35896:SF3">
    <property type="entry name" value="MAJOR FACILITATOR SUPERFAMILY TRANSPORTER"/>
    <property type="match status" value="1"/>
</dbReference>
<keyword evidence="2" id="KW-0472">Membrane</keyword>
<dbReference type="OrthoDB" id="3501153at2759"/>
<dbReference type="EMBL" id="ML976991">
    <property type="protein sequence ID" value="KAF1956574.1"/>
    <property type="molecule type" value="Genomic_DNA"/>
</dbReference>
<protein>
    <submittedName>
        <fullName evidence="3">Uncharacterized protein</fullName>
    </submittedName>
</protein>
<evidence type="ECO:0000256" key="1">
    <source>
        <dbReference type="SAM" id="MobiDB-lite"/>
    </source>
</evidence>
<dbReference type="InterPro" id="IPR053008">
    <property type="entry name" value="Phomopsin_biosynth_assoc"/>
</dbReference>
<feature type="region of interest" description="Disordered" evidence="1">
    <location>
        <begin position="1"/>
        <end position="27"/>
    </location>
</feature>
<keyword evidence="2" id="KW-1133">Transmembrane helix</keyword>
<sequence>MLPLEEDDHGRLLSDDQTESDDELHTTGAAGRSLGRKWATFRLASHFLAGISISLILLLFVQSFQVDNEKKSAFTIWDPSSACGTSPEEAEVRGCVYDEVLLHWMPEECSSQLLIDEFVHVWPWRFWTEKTTTRELSLAEVRQGNQVDKWVSFGLHRWHCVATWKILTLAATTGTAVPAYALDWNHTVHCSDHVLMNTHSRDPFTINSHLDIEYTPCVQLAVDKTLKRRGSL</sequence>
<proteinExistence type="predicted"/>
<keyword evidence="2" id="KW-0812">Transmembrane</keyword>
<dbReference type="AlphaFoldDB" id="A0A6A5TW85"/>
<dbReference type="Proteomes" id="UP000800035">
    <property type="component" value="Unassembled WGS sequence"/>
</dbReference>
<dbReference type="PANTHER" id="PTHR35896">
    <property type="entry name" value="IG-LIKE DOMAIN-CONTAINING PROTEIN"/>
    <property type="match status" value="1"/>
</dbReference>
<reference evidence="3" key="1">
    <citation type="journal article" date="2020" name="Stud. Mycol.">
        <title>101 Dothideomycetes genomes: a test case for predicting lifestyles and emergence of pathogens.</title>
        <authorList>
            <person name="Haridas S."/>
            <person name="Albert R."/>
            <person name="Binder M."/>
            <person name="Bloem J."/>
            <person name="Labutti K."/>
            <person name="Salamov A."/>
            <person name="Andreopoulos B."/>
            <person name="Baker S."/>
            <person name="Barry K."/>
            <person name="Bills G."/>
            <person name="Bluhm B."/>
            <person name="Cannon C."/>
            <person name="Castanera R."/>
            <person name="Culley D."/>
            <person name="Daum C."/>
            <person name="Ezra D."/>
            <person name="Gonzalez J."/>
            <person name="Henrissat B."/>
            <person name="Kuo A."/>
            <person name="Liang C."/>
            <person name="Lipzen A."/>
            <person name="Lutzoni F."/>
            <person name="Magnuson J."/>
            <person name="Mondo S."/>
            <person name="Nolan M."/>
            <person name="Ohm R."/>
            <person name="Pangilinan J."/>
            <person name="Park H.-J."/>
            <person name="Ramirez L."/>
            <person name="Alfaro M."/>
            <person name="Sun H."/>
            <person name="Tritt A."/>
            <person name="Yoshinaga Y."/>
            <person name="Zwiers L.-H."/>
            <person name="Turgeon B."/>
            <person name="Goodwin S."/>
            <person name="Spatafora J."/>
            <person name="Crous P."/>
            <person name="Grigoriev I."/>
        </authorList>
    </citation>
    <scope>NUCLEOTIDE SEQUENCE</scope>
    <source>
        <strain evidence="3">CBS 675.92</strain>
    </source>
</reference>
<keyword evidence="4" id="KW-1185">Reference proteome</keyword>
<evidence type="ECO:0000313" key="4">
    <source>
        <dbReference type="Proteomes" id="UP000800035"/>
    </source>
</evidence>
<accession>A0A6A5TW85</accession>